<keyword evidence="7 10" id="KW-0175">Coiled coil</keyword>
<protein>
    <submittedName>
        <fullName evidence="11">HAUS augmin-like complex, subunit 1</fullName>
    </submittedName>
</protein>
<evidence type="ECO:0000256" key="4">
    <source>
        <dbReference type="ARBA" id="ARBA00022618"/>
    </source>
</evidence>
<evidence type="ECO:0000256" key="7">
    <source>
        <dbReference type="ARBA" id="ARBA00023054"/>
    </source>
</evidence>
<dbReference type="InterPro" id="IPR026243">
    <property type="entry name" value="HAUS1"/>
</dbReference>
<dbReference type="Proteomes" id="UP000261540">
    <property type="component" value="Unplaced"/>
</dbReference>
<dbReference type="AlphaFoldDB" id="A0A3B3Q9M7"/>
<dbReference type="Pfam" id="PF25762">
    <property type="entry name" value="HAUS1"/>
    <property type="match status" value="1"/>
</dbReference>
<dbReference type="GO" id="GO:0005829">
    <property type="term" value="C:cytosol"/>
    <property type="evidence" value="ECO:0007669"/>
    <property type="project" value="TreeGrafter"/>
</dbReference>
<dbReference type="GO" id="GO:0007098">
    <property type="term" value="P:centrosome cycle"/>
    <property type="evidence" value="ECO:0007669"/>
    <property type="project" value="TreeGrafter"/>
</dbReference>
<keyword evidence="9" id="KW-0131">Cell cycle</keyword>
<sequence length="278" mass="31458">MCDKITKVMQWLTKAFGDQAIPEYEVNTKTIDILYQLAEYSDARCNQVSLLIEDHKQKAVEYQADCCHLQDVLLQGAGLSSGSLSKLASDNMATLNSCAMAFKLKDTSLSSFVPAINDLTSRLTEAEKKDRDMEQELTTLRKKLGTILVLRKMLQEDLSKTVKTQEVENAKAEERLLNMDFIKAKSKDFSFTIKMAQEKIASRKMDYSLTHQAILEVSEEIAKLKQDILPLQKKLKSYRDLTPSPSLAQVKVEEAKRELAVIDAELEMKVDIMNLTPK</sequence>
<name>A0A3B3Q9M7_9TELE</name>
<evidence type="ECO:0000313" key="12">
    <source>
        <dbReference type="Proteomes" id="UP000261540"/>
    </source>
</evidence>
<evidence type="ECO:0000256" key="8">
    <source>
        <dbReference type="ARBA" id="ARBA00023212"/>
    </source>
</evidence>
<evidence type="ECO:0000313" key="11">
    <source>
        <dbReference type="Ensembl" id="ENSPKIP00000002524.1"/>
    </source>
</evidence>
<dbReference type="GeneTree" id="ENSGT00390000006029"/>
<comment type="similarity">
    <text evidence="2">Belongs to the HAUS1 family.</text>
</comment>
<dbReference type="OrthoDB" id="5372507at2759"/>
<dbReference type="PRINTS" id="PR02087">
    <property type="entry name" value="HAUSAUGMINL1"/>
</dbReference>
<evidence type="ECO:0000256" key="5">
    <source>
        <dbReference type="ARBA" id="ARBA00022701"/>
    </source>
</evidence>
<evidence type="ECO:0000256" key="3">
    <source>
        <dbReference type="ARBA" id="ARBA00022490"/>
    </source>
</evidence>
<proteinExistence type="inferred from homology"/>
<dbReference type="Ensembl" id="ENSPKIT00000026470.1">
    <property type="protein sequence ID" value="ENSPKIP00000002524.1"/>
    <property type="gene ID" value="ENSPKIG00000020381.1"/>
</dbReference>
<evidence type="ECO:0000256" key="2">
    <source>
        <dbReference type="ARBA" id="ARBA00005479"/>
    </source>
</evidence>
<keyword evidence="6" id="KW-0498">Mitosis</keyword>
<dbReference type="GO" id="GO:0005819">
    <property type="term" value="C:spindle"/>
    <property type="evidence" value="ECO:0007669"/>
    <property type="project" value="UniProtKB-SubCell"/>
</dbReference>
<evidence type="ECO:0000256" key="6">
    <source>
        <dbReference type="ARBA" id="ARBA00022776"/>
    </source>
</evidence>
<dbReference type="PANTHER" id="PTHR31570:SF1">
    <property type="entry name" value="HAUS AUGMIN-LIKE COMPLEX SUBUNIT 1"/>
    <property type="match status" value="1"/>
</dbReference>
<dbReference type="KEGG" id="pki:111849819"/>
<keyword evidence="8" id="KW-0206">Cytoskeleton</keyword>
<reference evidence="11" key="1">
    <citation type="submission" date="2025-08" db="UniProtKB">
        <authorList>
            <consortium name="Ensembl"/>
        </authorList>
    </citation>
    <scope>IDENTIFICATION</scope>
</reference>
<keyword evidence="5" id="KW-0493">Microtubule</keyword>
<evidence type="ECO:0000256" key="1">
    <source>
        <dbReference type="ARBA" id="ARBA00004186"/>
    </source>
</evidence>
<evidence type="ECO:0000256" key="10">
    <source>
        <dbReference type="SAM" id="Coils"/>
    </source>
</evidence>
<dbReference type="PANTHER" id="PTHR31570">
    <property type="entry name" value="HAUS AUGMIN-LIKE COMPLEX SUBUNIT 1"/>
    <property type="match status" value="1"/>
</dbReference>
<keyword evidence="4" id="KW-0132">Cell division</keyword>
<evidence type="ECO:0000256" key="9">
    <source>
        <dbReference type="ARBA" id="ARBA00023306"/>
    </source>
</evidence>
<comment type="subcellular location">
    <subcellularLocation>
        <location evidence="1">Cytoplasm</location>
        <location evidence="1">Cytoskeleton</location>
        <location evidence="1">Spindle</location>
    </subcellularLocation>
</comment>
<dbReference type="GO" id="GO:0070652">
    <property type="term" value="C:HAUS complex"/>
    <property type="evidence" value="ECO:0007669"/>
    <property type="project" value="InterPro"/>
</dbReference>
<keyword evidence="12" id="KW-1185">Reference proteome</keyword>
<dbReference type="GO" id="GO:0051301">
    <property type="term" value="P:cell division"/>
    <property type="evidence" value="ECO:0007669"/>
    <property type="project" value="UniProtKB-KW"/>
</dbReference>
<keyword evidence="3" id="KW-0963">Cytoplasm</keyword>
<dbReference type="STRING" id="1676925.ENSPKIP00000002524"/>
<dbReference type="GO" id="GO:0005874">
    <property type="term" value="C:microtubule"/>
    <property type="evidence" value="ECO:0007669"/>
    <property type="project" value="UniProtKB-KW"/>
</dbReference>
<reference evidence="11" key="2">
    <citation type="submission" date="2025-09" db="UniProtKB">
        <authorList>
            <consortium name="Ensembl"/>
        </authorList>
    </citation>
    <scope>IDENTIFICATION</scope>
</reference>
<accession>A0A3B3Q9M7</accession>
<feature type="coiled-coil region" evidence="10">
    <location>
        <begin position="116"/>
        <end position="175"/>
    </location>
</feature>
<dbReference type="CTD" id="115106"/>
<organism evidence="11 12">
    <name type="scientific">Paramormyrops kingsleyae</name>
    <dbReference type="NCBI Taxonomy" id="1676925"/>
    <lineage>
        <taxon>Eukaryota</taxon>
        <taxon>Metazoa</taxon>
        <taxon>Chordata</taxon>
        <taxon>Craniata</taxon>
        <taxon>Vertebrata</taxon>
        <taxon>Euteleostomi</taxon>
        <taxon>Actinopterygii</taxon>
        <taxon>Neopterygii</taxon>
        <taxon>Teleostei</taxon>
        <taxon>Osteoglossocephala</taxon>
        <taxon>Osteoglossomorpha</taxon>
        <taxon>Osteoglossiformes</taxon>
        <taxon>Mormyridae</taxon>
        <taxon>Paramormyrops</taxon>
    </lineage>
</organism>
<dbReference type="GO" id="GO:0051225">
    <property type="term" value="P:spindle assembly"/>
    <property type="evidence" value="ECO:0007669"/>
    <property type="project" value="InterPro"/>
</dbReference>